<evidence type="ECO:0000256" key="8">
    <source>
        <dbReference type="PIRNR" id="PIRNR028784"/>
    </source>
</evidence>
<evidence type="ECO:0000313" key="11">
    <source>
        <dbReference type="Proteomes" id="UP000317169"/>
    </source>
</evidence>
<reference evidence="10 11" key="1">
    <citation type="submission" date="2019-06" db="EMBL/GenBank/DDBJ databases">
        <title>Flavibacter putida gen. nov., sp. nov., a novel marine bacterium of the family Flavobacteriaceae isolated from coastal seawater.</title>
        <authorList>
            <person name="Feng X."/>
        </authorList>
    </citation>
    <scope>NUCLEOTIDE SEQUENCE [LARGE SCALE GENOMIC DNA]</scope>
    <source>
        <strain evidence="10 11">PLHSN227</strain>
    </source>
</reference>
<evidence type="ECO:0000256" key="1">
    <source>
        <dbReference type="ARBA" id="ARBA00004651"/>
    </source>
</evidence>
<comment type="caution">
    <text evidence="10">The sequence shown here is derived from an EMBL/GenBank/DDBJ whole genome shotgun (WGS) entry which is preliminary data.</text>
</comment>
<protein>
    <submittedName>
        <fullName evidence="10">Cation:proton antiporter</fullName>
    </submittedName>
</protein>
<proteinExistence type="inferred from homology"/>
<evidence type="ECO:0000256" key="9">
    <source>
        <dbReference type="SAM" id="Phobius"/>
    </source>
</evidence>
<dbReference type="PANTHER" id="PTHR34702:SF1">
    <property type="entry name" value="NA(+)_H(+) ANTIPORTER SUBUNIT F"/>
    <property type="match status" value="1"/>
</dbReference>
<dbReference type="Pfam" id="PF04066">
    <property type="entry name" value="MrpF_PhaF"/>
    <property type="match status" value="1"/>
</dbReference>
<evidence type="ECO:0000256" key="4">
    <source>
        <dbReference type="ARBA" id="ARBA00022475"/>
    </source>
</evidence>
<dbReference type="EMBL" id="VIAR01000001">
    <property type="protein sequence ID" value="TQD40479.1"/>
    <property type="molecule type" value="Genomic_DNA"/>
</dbReference>
<dbReference type="InterPro" id="IPR007208">
    <property type="entry name" value="MrpF/PhaF-like"/>
</dbReference>
<evidence type="ECO:0000256" key="3">
    <source>
        <dbReference type="ARBA" id="ARBA00022448"/>
    </source>
</evidence>
<dbReference type="RefSeq" id="WP_141420211.1">
    <property type="nucleotide sequence ID" value="NZ_VIAR01000001.1"/>
</dbReference>
<evidence type="ECO:0000256" key="2">
    <source>
        <dbReference type="ARBA" id="ARBA00009212"/>
    </source>
</evidence>
<comment type="subcellular location">
    <subcellularLocation>
        <location evidence="1 8">Cell membrane</location>
        <topology evidence="1 8">Multi-pass membrane protein</topology>
    </subcellularLocation>
</comment>
<gene>
    <name evidence="10" type="ORF">FKR84_00445</name>
</gene>
<dbReference type="AlphaFoldDB" id="A0A507ZSW1"/>
<accession>A0A507ZSW1</accession>
<keyword evidence="11" id="KW-1185">Reference proteome</keyword>
<evidence type="ECO:0000256" key="6">
    <source>
        <dbReference type="ARBA" id="ARBA00022989"/>
    </source>
</evidence>
<dbReference type="Proteomes" id="UP000317169">
    <property type="component" value="Unassembled WGS sequence"/>
</dbReference>
<organism evidence="10 11">
    <name type="scientific">Haloflavibacter putidus</name>
    <dbReference type="NCBI Taxonomy" id="2576776"/>
    <lineage>
        <taxon>Bacteria</taxon>
        <taxon>Pseudomonadati</taxon>
        <taxon>Bacteroidota</taxon>
        <taxon>Flavobacteriia</taxon>
        <taxon>Flavobacteriales</taxon>
        <taxon>Flavobacteriaceae</taxon>
        <taxon>Haloflavibacter</taxon>
    </lineage>
</organism>
<dbReference type="PIRSF" id="PIRSF028784">
    <property type="entry name" value="MrpF"/>
    <property type="match status" value="1"/>
</dbReference>
<keyword evidence="8" id="KW-0406">Ion transport</keyword>
<keyword evidence="5 9" id="KW-0812">Transmembrane</keyword>
<sequence>MTIEEYLYYIILPVLAVSVLLVFYRFIIGPSIVDRVVALDLLITIGITLIAVYSIVYGQSTFLDIAMILGLIAFLSTVAFSYYLERRTKTKREKKLDEQKNKEK</sequence>
<comment type="similarity">
    <text evidence="2 8">Belongs to the CPA3 antiporters (TC 2.A.63) subunit F family.</text>
</comment>
<feature type="transmembrane region" description="Helical" evidence="9">
    <location>
        <begin position="36"/>
        <end position="56"/>
    </location>
</feature>
<dbReference type="NCBIfam" id="NF009243">
    <property type="entry name" value="PRK12599.1-2"/>
    <property type="match status" value="1"/>
</dbReference>
<keyword evidence="4 8" id="KW-1003">Cell membrane</keyword>
<evidence type="ECO:0000256" key="7">
    <source>
        <dbReference type="ARBA" id="ARBA00023136"/>
    </source>
</evidence>
<dbReference type="OrthoDB" id="9799958at2"/>
<feature type="transmembrane region" description="Helical" evidence="9">
    <location>
        <begin position="62"/>
        <end position="84"/>
    </location>
</feature>
<keyword evidence="7 8" id="KW-0472">Membrane</keyword>
<dbReference type="GO" id="GO:0015385">
    <property type="term" value="F:sodium:proton antiporter activity"/>
    <property type="evidence" value="ECO:0007669"/>
    <property type="project" value="TreeGrafter"/>
</dbReference>
<feature type="transmembrane region" description="Helical" evidence="9">
    <location>
        <begin position="6"/>
        <end position="24"/>
    </location>
</feature>
<keyword evidence="3 8" id="KW-0813">Transport</keyword>
<keyword evidence="6 9" id="KW-1133">Transmembrane helix</keyword>
<evidence type="ECO:0000313" key="10">
    <source>
        <dbReference type="EMBL" id="TQD40479.1"/>
    </source>
</evidence>
<evidence type="ECO:0000256" key="5">
    <source>
        <dbReference type="ARBA" id="ARBA00022692"/>
    </source>
</evidence>
<dbReference type="GO" id="GO:0005886">
    <property type="term" value="C:plasma membrane"/>
    <property type="evidence" value="ECO:0007669"/>
    <property type="project" value="UniProtKB-SubCell"/>
</dbReference>
<dbReference type="PANTHER" id="PTHR34702">
    <property type="entry name" value="NA(+)/H(+) ANTIPORTER SUBUNIT F1"/>
    <property type="match status" value="1"/>
</dbReference>
<keyword evidence="8" id="KW-0050">Antiport</keyword>
<name>A0A507ZSW1_9FLAO</name>